<evidence type="ECO:0000313" key="2">
    <source>
        <dbReference type="Proteomes" id="UP000281474"/>
    </source>
</evidence>
<keyword evidence="2" id="KW-1185">Reference proteome</keyword>
<dbReference type="Proteomes" id="UP000281474">
    <property type="component" value="Unassembled WGS sequence"/>
</dbReference>
<dbReference type="EMBL" id="QZEI01000088">
    <property type="protein sequence ID" value="RLV58215.1"/>
    <property type="molecule type" value="Genomic_DNA"/>
</dbReference>
<protein>
    <submittedName>
        <fullName evidence="1">Uncharacterized protein</fullName>
    </submittedName>
</protein>
<name>A0A3L8PS43_9GAMM</name>
<dbReference type="AlphaFoldDB" id="A0A3L8PS43"/>
<comment type="caution">
    <text evidence="1">The sequence shown here is derived from an EMBL/GenBank/DDBJ whole genome shotgun (WGS) entry which is preliminary data.</text>
</comment>
<proteinExistence type="predicted"/>
<organism evidence="1 2">
    <name type="scientific">Parashewanella curva</name>
    <dbReference type="NCBI Taxonomy" id="2338552"/>
    <lineage>
        <taxon>Bacteria</taxon>
        <taxon>Pseudomonadati</taxon>
        <taxon>Pseudomonadota</taxon>
        <taxon>Gammaproteobacteria</taxon>
        <taxon>Alteromonadales</taxon>
        <taxon>Shewanellaceae</taxon>
        <taxon>Parashewanella</taxon>
    </lineage>
</organism>
<dbReference type="OrthoDB" id="9870480at2"/>
<gene>
    <name evidence="1" type="ORF">D5018_18510</name>
</gene>
<dbReference type="RefSeq" id="WP_121840470.1">
    <property type="nucleotide sequence ID" value="NZ_ML014837.1"/>
</dbReference>
<sequence length="285" mass="32457">MSLVQDSSVSVDAYWASKPGDEFVGSMRSDQLKPAFNKFKDTSEAVITFKVRHETFDQSGKRLDDPIIEKAYLLKQVDNEITFHDIAPSSATADDPFKAGASAVVNEKFKVWQTHTKKTAQLLHDEPELGSRFMKLASEEVLRLSQCLALYLHEHVRYSPWIEPVKLEPAQVRSYQNQLKTLSSQLWSCDVKVDIDWINASADLLPEAIEIFLSALFELPQRQQTALAEVQKMLLKLTHTMNLSDESADDAIPTRLNKLIESCKQTEKKVEKVYSQHAQNTFKKR</sequence>
<accession>A0A3L8PS43</accession>
<reference evidence="1 2" key="1">
    <citation type="submission" date="2018-09" db="EMBL/GenBank/DDBJ databases">
        <title>Phylogeny of the Shewanellaceae, and recommendation for two new genera, Pseudoshewanella and Parashewanella.</title>
        <authorList>
            <person name="Wang G."/>
        </authorList>
    </citation>
    <scope>NUCLEOTIDE SEQUENCE [LARGE SCALE GENOMIC DNA]</scope>
    <source>
        <strain evidence="1 2">C51</strain>
    </source>
</reference>
<evidence type="ECO:0000313" key="1">
    <source>
        <dbReference type="EMBL" id="RLV58215.1"/>
    </source>
</evidence>